<gene>
    <name evidence="1" type="ORF">JOC73_001245</name>
</gene>
<dbReference type="Proteomes" id="UP001314796">
    <property type="component" value="Unassembled WGS sequence"/>
</dbReference>
<proteinExistence type="predicted"/>
<evidence type="ECO:0000313" key="2">
    <source>
        <dbReference type="Proteomes" id="UP001314796"/>
    </source>
</evidence>
<accession>A0ABS2NP53</accession>
<dbReference type="RefSeq" id="WP_204401222.1">
    <property type="nucleotide sequence ID" value="NZ_JAFBEE010000006.1"/>
</dbReference>
<protein>
    <submittedName>
        <fullName evidence="1">Uncharacterized protein</fullName>
    </submittedName>
</protein>
<organism evidence="1 2">
    <name type="scientific">Alkaliphilus hydrothermalis</name>
    <dbReference type="NCBI Taxonomy" id="1482730"/>
    <lineage>
        <taxon>Bacteria</taxon>
        <taxon>Bacillati</taxon>
        <taxon>Bacillota</taxon>
        <taxon>Clostridia</taxon>
        <taxon>Peptostreptococcales</taxon>
        <taxon>Natronincolaceae</taxon>
        <taxon>Alkaliphilus</taxon>
    </lineage>
</organism>
<evidence type="ECO:0000313" key="1">
    <source>
        <dbReference type="EMBL" id="MBM7614731.1"/>
    </source>
</evidence>
<name>A0ABS2NP53_9FIRM</name>
<dbReference type="EMBL" id="JAFBEE010000006">
    <property type="protein sequence ID" value="MBM7614731.1"/>
    <property type="molecule type" value="Genomic_DNA"/>
</dbReference>
<reference evidence="1 2" key="1">
    <citation type="submission" date="2021-01" db="EMBL/GenBank/DDBJ databases">
        <title>Genomic Encyclopedia of Type Strains, Phase IV (KMG-IV): sequencing the most valuable type-strain genomes for metagenomic binning, comparative biology and taxonomic classification.</title>
        <authorList>
            <person name="Goeker M."/>
        </authorList>
    </citation>
    <scope>NUCLEOTIDE SEQUENCE [LARGE SCALE GENOMIC DNA]</scope>
    <source>
        <strain evidence="1 2">DSM 25890</strain>
    </source>
</reference>
<sequence>MNQEVIKDLGNMSYANLSQSQLAQLQEIEGEINANRQDKVFLMALVK</sequence>
<keyword evidence="2" id="KW-1185">Reference proteome</keyword>
<comment type="caution">
    <text evidence="1">The sequence shown here is derived from an EMBL/GenBank/DDBJ whole genome shotgun (WGS) entry which is preliminary data.</text>
</comment>